<name>A0A345Z4M2_9MOLU</name>
<dbReference type="OrthoDB" id="388934at2"/>
<dbReference type="PANTHER" id="PTHR30514:SF1">
    <property type="entry name" value="HTH-TYPE TRANSCRIPTIONAL REGULATOR HEXR-RELATED"/>
    <property type="match status" value="1"/>
</dbReference>
<reference evidence="2 3" key="1">
    <citation type="submission" date="2018-07" db="EMBL/GenBank/DDBJ databases">
        <title>Complete genome sequence of Spiroplasma alleghenense PLHS-1 (ATCC 51752).</title>
        <authorList>
            <person name="Chou L."/>
            <person name="Lee T.-Y."/>
            <person name="Tsai Y.-M."/>
            <person name="Kuo C.-H."/>
        </authorList>
    </citation>
    <scope>NUCLEOTIDE SEQUENCE [LARGE SCALE GENOMIC DNA]</scope>
    <source>
        <strain evidence="2 3">PLHS-1</strain>
    </source>
</reference>
<dbReference type="Pfam" id="PF01418">
    <property type="entry name" value="HTH_6"/>
    <property type="match status" value="1"/>
</dbReference>
<gene>
    <name evidence="2" type="ORF">SALLE_v1c08810</name>
</gene>
<keyword evidence="3" id="KW-1185">Reference proteome</keyword>
<feature type="domain" description="HTH rpiR-type" evidence="1">
    <location>
        <begin position="3"/>
        <end position="79"/>
    </location>
</feature>
<organism evidence="2 3">
    <name type="scientific">Spiroplasma alleghenense</name>
    <dbReference type="NCBI Taxonomy" id="216931"/>
    <lineage>
        <taxon>Bacteria</taxon>
        <taxon>Bacillati</taxon>
        <taxon>Mycoplasmatota</taxon>
        <taxon>Mollicutes</taxon>
        <taxon>Entomoplasmatales</taxon>
        <taxon>Spiroplasmataceae</taxon>
        <taxon>Spiroplasma</taxon>
    </lineage>
</organism>
<dbReference type="GO" id="GO:0097367">
    <property type="term" value="F:carbohydrate derivative binding"/>
    <property type="evidence" value="ECO:0007669"/>
    <property type="project" value="InterPro"/>
</dbReference>
<dbReference type="PANTHER" id="PTHR30514">
    <property type="entry name" value="GLUCOKINASE"/>
    <property type="match status" value="1"/>
</dbReference>
<dbReference type="GO" id="GO:0003700">
    <property type="term" value="F:DNA-binding transcription factor activity"/>
    <property type="evidence" value="ECO:0007669"/>
    <property type="project" value="InterPro"/>
</dbReference>
<sequence length="254" mass="29663">MEAVITKLIKMKKAEIPNTTEVIASILVDKFMIGVFPNSKELAQEAIVSESYITQFAKKLGYTGYRELLTRLKYEFEHFHGEKEPTHIELDIFQDLQKDVVENINYFQKYKSVFLKLAQEISNSSKIFIYSSYQLRNFTQLFFENLLLLNKNVLKFDHTMQMIESSNLVEENDLVIAFISGQDNSHFIEVLQMAGKKTKNIFCITSHSQENRFKIDRDRKIIMDNIGPNQLDFRLINLNYILVQILAICKTIKP</sequence>
<dbReference type="InterPro" id="IPR009057">
    <property type="entry name" value="Homeodomain-like_sf"/>
</dbReference>
<evidence type="ECO:0000313" key="3">
    <source>
        <dbReference type="Proteomes" id="UP000254792"/>
    </source>
</evidence>
<dbReference type="InterPro" id="IPR047640">
    <property type="entry name" value="RpiR-like"/>
</dbReference>
<dbReference type="AlphaFoldDB" id="A0A345Z4M2"/>
<dbReference type="PROSITE" id="PS51071">
    <property type="entry name" value="HTH_RPIR"/>
    <property type="match status" value="1"/>
</dbReference>
<dbReference type="KEGG" id="salx:SALLE_v1c08810"/>
<dbReference type="SUPFAM" id="SSF53697">
    <property type="entry name" value="SIS domain"/>
    <property type="match status" value="1"/>
</dbReference>
<dbReference type="RefSeq" id="WP_115558446.1">
    <property type="nucleotide sequence ID" value="NZ_CP031376.1"/>
</dbReference>
<dbReference type="GO" id="GO:1901135">
    <property type="term" value="P:carbohydrate derivative metabolic process"/>
    <property type="evidence" value="ECO:0007669"/>
    <property type="project" value="InterPro"/>
</dbReference>
<dbReference type="EMBL" id="CP031376">
    <property type="protein sequence ID" value="AXK51551.1"/>
    <property type="molecule type" value="Genomic_DNA"/>
</dbReference>
<dbReference type="InterPro" id="IPR036388">
    <property type="entry name" value="WH-like_DNA-bd_sf"/>
</dbReference>
<accession>A0A345Z4M2</accession>
<evidence type="ECO:0000313" key="2">
    <source>
        <dbReference type="EMBL" id="AXK51551.1"/>
    </source>
</evidence>
<dbReference type="SUPFAM" id="SSF46689">
    <property type="entry name" value="Homeodomain-like"/>
    <property type="match status" value="1"/>
</dbReference>
<dbReference type="InterPro" id="IPR046348">
    <property type="entry name" value="SIS_dom_sf"/>
</dbReference>
<protein>
    <submittedName>
        <fullName evidence="2">Transcriptional regulator</fullName>
    </submittedName>
</protein>
<evidence type="ECO:0000259" key="1">
    <source>
        <dbReference type="PROSITE" id="PS51071"/>
    </source>
</evidence>
<dbReference type="Proteomes" id="UP000254792">
    <property type="component" value="Chromosome"/>
</dbReference>
<proteinExistence type="predicted"/>
<dbReference type="Gene3D" id="1.10.10.10">
    <property type="entry name" value="Winged helix-like DNA-binding domain superfamily/Winged helix DNA-binding domain"/>
    <property type="match status" value="1"/>
</dbReference>
<dbReference type="Gene3D" id="3.40.50.10490">
    <property type="entry name" value="Glucose-6-phosphate isomerase like protein, domain 1"/>
    <property type="match status" value="1"/>
</dbReference>
<dbReference type="GO" id="GO:0003677">
    <property type="term" value="F:DNA binding"/>
    <property type="evidence" value="ECO:0007669"/>
    <property type="project" value="InterPro"/>
</dbReference>
<dbReference type="InterPro" id="IPR000281">
    <property type="entry name" value="HTH_RpiR"/>
</dbReference>